<name>A0A379MRV2_9BACT</name>
<dbReference type="EMBL" id="UGVL01000001">
    <property type="protein sequence ID" value="SUE33489.1"/>
    <property type="molecule type" value="Genomic_DNA"/>
</dbReference>
<evidence type="ECO:0000313" key="8">
    <source>
        <dbReference type="Proteomes" id="UP000255233"/>
    </source>
</evidence>
<dbReference type="FunFam" id="3.30.1390.20:FF:000001">
    <property type="entry name" value="50S ribosomal protein L30"/>
    <property type="match status" value="1"/>
</dbReference>
<dbReference type="GO" id="GO:0003735">
    <property type="term" value="F:structural constituent of ribosome"/>
    <property type="evidence" value="ECO:0007669"/>
    <property type="project" value="InterPro"/>
</dbReference>
<evidence type="ECO:0000256" key="1">
    <source>
        <dbReference type="ARBA" id="ARBA00007594"/>
    </source>
</evidence>
<accession>A0A379MRV2</accession>
<evidence type="ECO:0000259" key="6">
    <source>
        <dbReference type="Pfam" id="PF00327"/>
    </source>
</evidence>
<sequence length="60" mass="6756">MAIVKITQTKSRIGASKQQRANLDALGLRKIRQSVEHNKCPEIMGMVEKVKHLVSVEEVK</sequence>
<dbReference type="PANTHER" id="PTHR15892:SF2">
    <property type="entry name" value="LARGE RIBOSOMAL SUBUNIT PROTEIN UL30M"/>
    <property type="match status" value="1"/>
</dbReference>
<keyword evidence="4 5" id="KW-0687">Ribonucleoprotein</keyword>
<dbReference type="STRING" id="880526.GCA_000427365_00749"/>
<dbReference type="PIRSF" id="PIRSF002211">
    <property type="entry name" value="Ribosomal_L30_bac-type"/>
    <property type="match status" value="1"/>
</dbReference>
<reference evidence="7 8" key="1">
    <citation type="submission" date="2018-06" db="EMBL/GenBank/DDBJ databases">
        <authorList>
            <consortium name="Pathogen Informatics"/>
            <person name="Doyle S."/>
        </authorList>
    </citation>
    <scope>NUCLEOTIDE SEQUENCE [LARGE SCALE GENOMIC DNA]</scope>
    <source>
        <strain evidence="7 8">NCTC11190</strain>
    </source>
</reference>
<evidence type="ECO:0000256" key="2">
    <source>
        <dbReference type="ARBA" id="ARBA00011838"/>
    </source>
</evidence>
<proteinExistence type="inferred from homology"/>
<organism evidence="7 8">
    <name type="scientific">Rikenella microfusus</name>
    <dbReference type="NCBI Taxonomy" id="28139"/>
    <lineage>
        <taxon>Bacteria</taxon>
        <taxon>Pseudomonadati</taxon>
        <taxon>Bacteroidota</taxon>
        <taxon>Bacteroidia</taxon>
        <taxon>Bacteroidales</taxon>
        <taxon>Rikenellaceae</taxon>
        <taxon>Rikenella</taxon>
    </lineage>
</organism>
<evidence type="ECO:0000313" key="7">
    <source>
        <dbReference type="EMBL" id="SUE33489.1"/>
    </source>
</evidence>
<evidence type="ECO:0000256" key="3">
    <source>
        <dbReference type="ARBA" id="ARBA00022980"/>
    </source>
</evidence>
<evidence type="ECO:0000256" key="4">
    <source>
        <dbReference type="ARBA" id="ARBA00023274"/>
    </source>
</evidence>
<dbReference type="CDD" id="cd01658">
    <property type="entry name" value="Ribosomal_L30"/>
    <property type="match status" value="1"/>
</dbReference>
<protein>
    <recommendedName>
        <fullName evidence="5">Large ribosomal subunit protein uL30</fullName>
    </recommendedName>
</protein>
<feature type="domain" description="Large ribosomal subunit protein uL30-like ferredoxin-like fold" evidence="6">
    <location>
        <begin position="4"/>
        <end position="54"/>
    </location>
</feature>
<dbReference type="PANTHER" id="PTHR15892">
    <property type="entry name" value="MITOCHONDRIAL RIBOSOMAL PROTEIN L30"/>
    <property type="match status" value="1"/>
</dbReference>
<dbReference type="InterPro" id="IPR016082">
    <property type="entry name" value="Ribosomal_uL30_ferredoxin-like"/>
</dbReference>
<dbReference type="SUPFAM" id="SSF55129">
    <property type="entry name" value="Ribosomal protein L30p/L7e"/>
    <property type="match status" value="1"/>
</dbReference>
<dbReference type="NCBIfam" id="TIGR01308">
    <property type="entry name" value="rpmD_bact"/>
    <property type="match status" value="1"/>
</dbReference>
<dbReference type="GO" id="GO:0006412">
    <property type="term" value="P:translation"/>
    <property type="evidence" value="ECO:0007669"/>
    <property type="project" value="UniProtKB-UniRule"/>
</dbReference>
<dbReference type="OrthoDB" id="9812790at2"/>
<dbReference type="Pfam" id="PF00327">
    <property type="entry name" value="Ribosomal_L30"/>
    <property type="match status" value="1"/>
</dbReference>
<comment type="subunit">
    <text evidence="2 5">Part of the 50S ribosomal subunit.</text>
</comment>
<dbReference type="RefSeq" id="WP_027290524.1">
    <property type="nucleotide sequence ID" value="NZ_CALVFX010000002.1"/>
</dbReference>
<dbReference type="GO" id="GO:0022625">
    <property type="term" value="C:cytosolic large ribosomal subunit"/>
    <property type="evidence" value="ECO:0007669"/>
    <property type="project" value="TreeGrafter"/>
</dbReference>
<dbReference type="AlphaFoldDB" id="A0A379MRV2"/>
<dbReference type="Gene3D" id="3.30.1390.20">
    <property type="entry name" value="Ribosomal protein L30, ferredoxin-like fold domain"/>
    <property type="match status" value="1"/>
</dbReference>
<evidence type="ECO:0000256" key="5">
    <source>
        <dbReference type="HAMAP-Rule" id="MF_01371"/>
    </source>
</evidence>
<dbReference type="InterPro" id="IPR005996">
    <property type="entry name" value="Ribosomal_uL30_bac-type"/>
</dbReference>
<gene>
    <name evidence="5 7" type="primary">rpmD</name>
    <name evidence="7" type="ORF">NCTC11190_00697</name>
</gene>
<dbReference type="Proteomes" id="UP000255233">
    <property type="component" value="Unassembled WGS sequence"/>
</dbReference>
<dbReference type="HAMAP" id="MF_01371_B">
    <property type="entry name" value="Ribosomal_uL30_B"/>
    <property type="match status" value="1"/>
</dbReference>
<keyword evidence="8" id="KW-1185">Reference proteome</keyword>
<comment type="similarity">
    <text evidence="1 5">Belongs to the universal ribosomal protein uL30 family.</text>
</comment>
<keyword evidence="3 5" id="KW-0689">Ribosomal protein</keyword>
<dbReference type="InterPro" id="IPR036919">
    <property type="entry name" value="Ribo_uL30_ferredoxin-like_sf"/>
</dbReference>